<dbReference type="EMBL" id="SMMG02000005">
    <property type="protein sequence ID" value="KAA3472852.1"/>
    <property type="molecule type" value="Genomic_DNA"/>
</dbReference>
<dbReference type="Proteomes" id="UP000325315">
    <property type="component" value="Unassembled WGS sequence"/>
</dbReference>
<proteinExistence type="predicted"/>
<dbReference type="Gene3D" id="3.30.70.270">
    <property type="match status" value="1"/>
</dbReference>
<keyword evidence="1" id="KW-0695">RNA-directed DNA polymerase</keyword>
<dbReference type="InterPro" id="IPR043502">
    <property type="entry name" value="DNA/RNA_pol_sf"/>
</dbReference>
<keyword evidence="2" id="KW-1185">Reference proteome</keyword>
<sequence length="65" mass="7757">MGRKQCSKPIKDTITFMSLMNRVFQSHSNRVVVVFVDYILIYYKTDIEHAQHLKFCNTYDLLRIS</sequence>
<dbReference type="SUPFAM" id="SSF56672">
    <property type="entry name" value="DNA/RNA polymerases"/>
    <property type="match status" value="1"/>
</dbReference>
<dbReference type="InterPro" id="IPR043128">
    <property type="entry name" value="Rev_trsase/Diguanyl_cyclase"/>
</dbReference>
<reference evidence="2" key="1">
    <citation type="journal article" date="2019" name="Plant Biotechnol. J.">
        <title>Genome sequencing of the Australian wild diploid species Gossypium australe highlights disease resistance and delayed gland morphogenesis.</title>
        <authorList>
            <person name="Cai Y."/>
            <person name="Cai X."/>
            <person name="Wang Q."/>
            <person name="Wang P."/>
            <person name="Zhang Y."/>
            <person name="Cai C."/>
            <person name="Xu Y."/>
            <person name="Wang K."/>
            <person name="Zhou Z."/>
            <person name="Wang C."/>
            <person name="Geng S."/>
            <person name="Li B."/>
            <person name="Dong Q."/>
            <person name="Hou Y."/>
            <person name="Wang H."/>
            <person name="Ai P."/>
            <person name="Liu Z."/>
            <person name="Yi F."/>
            <person name="Sun M."/>
            <person name="An G."/>
            <person name="Cheng J."/>
            <person name="Zhang Y."/>
            <person name="Shi Q."/>
            <person name="Xie Y."/>
            <person name="Shi X."/>
            <person name="Chang Y."/>
            <person name="Huang F."/>
            <person name="Chen Y."/>
            <person name="Hong S."/>
            <person name="Mi L."/>
            <person name="Sun Q."/>
            <person name="Zhang L."/>
            <person name="Zhou B."/>
            <person name="Peng R."/>
            <person name="Zhang X."/>
            <person name="Liu F."/>
        </authorList>
    </citation>
    <scope>NUCLEOTIDE SEQUENCE [LARGE SCALE GENOMIC DNA]</scope>
    <source>
        <strain evidence="2">cv. PA1801</strain>
    </source>
</reference>
<keyword evidence="1" id="KW-0548">Nucleotidyltransferase</keyword>
<name>A0A5B6VV99_9ROSI</name>
<evidence type="ECO:0000313" key="1">
    <source>
        <dbReference type="EMBL" id="KAA3472852.1"/>
    </source>
</evidence>
<dbReference type="AlphaFoldDB" id="A0A5B6VV99"/>
<evidence type="ECO:0000313" key="2">
    <source>
        <dbReference type="Proteomes" id="UP000325315"/>
    </source>
</evidence>
<organism evidence="1 2">
    <name type="scientific">Gossypium australe</name>
    <dbReference type="NCBI Taxonomy" id="47621"/>
    <lineage>
        <taxon>Eukaryota</taxon>
        <taxon>Viridiplantae</taxon>
        <taxon>Streptophyta</taxon>
        <taxon>Embryophyta</taxon>
        <taxon>Tracheophyta</taxon>
        <taxon>Spermatophyta</taxon>
        <taxon>Magnoliopsida</taxon>
        <taxon>eudicotyledons</taxon>
        <taxon>Gunneridae</taxon>
        <taxon>Pentapetalae</taxon>
        <taxon>rosids</taxon>
        <taxon>malvids</taxon>
        <taxon>Malvales</taxon>
        <taxon>Malvaceae</taxon>
        <taxon>Malvoideae</taxon>
        <taxon>Gossypium</taxon>
    </lineage>
</organism>
<dbReference type="GO" id="GO:0003964">
    <property type="term" value="F:RNA-directed DNA polymerase activity"/>
    <property type="evidence" value="ECO:0007669"/>
    <property type="project" value="UniProtKB-KW"/>
</dbReference>
<gene>
    <name evidence="1" type="ORF">EPI10_023278</name>
</gene>
<comment type="caution">
    <text evidence="1">The sequence shown here is derived from an EMBL/GenBank/DDBJ whole genome shotgun (WGS) entry which is preliminary data.</text>
</comment>
<keyword evidence="1" id="KW-0808">Transferase</keyword>
<protein>
    <submittedName>
        <fullName evidence="1">RNA-directed DNA polymerase-like protein</fullName>
    </submittedName>
</protein>
<accession>A0A5B6VV99</accession>
<dbReference type="OrthoDB" id="1914518at2759"/>